<feature type="domain" description="tRNA (guanine(10)-N(2))-methyltransferase TRMT11 N-terminal" evidence="4">
    <location>
        <begin position="14"/>
        <end position="200"/>
    </location>
</feature>
<evidence type="ECO:0000313" key="6">
    <source>
        <dbReference type="Proteomes" id="UP000626109"/>
    </source>
</evidence>
<evidence type="ECO:0000313" key="5">
    <source>
        <dbReference type="EMBL" id="CAE8645441.1"/>
    </source>
</evidence>
<sequence length="593" mass="64502">MAACSGDNDGQAKEFLVLFVCHNSYFNMRFQELEALASGLLGVADPRRELYMEVPAPSTLSSSPLALVRLPGGEADARKLCERSVLIKAVLEVWSSGKSYEEAVEKARCKSARDQRRQFLAPPLTVQIRVEAFGRTRSAEEKRGVLDEVSSLFEGDELIDLRSPDTIIWALEENEHLVDSRVARGSEPDRVFICRQVAGGRSVDKKLKNGEKAFFHRYDLSQRAVLGPTTLDNELSFIMANCAWARPGCCGMDPFCGTGGLLVALSHFGVRLFGGEIDIRVVRGWQVAYVKNKEAVLQAAEARGLPTASKSAETKHHEARASGRVDAAENAVELSPICAGPLSLEYLRGVLGLPLAGLPLGAEVKLASAASADSSNNNTNNSKGQGSVKPERDSELNYAGGCNIFTNFVQYGKPMPDVVVCDNCMPPFRVVPGGWLDCIVTDPPYGVRASAKKVGQEFKSWTIGRACEVPPQGEQVASPSKESAEEDELSQNLLGFASKALRDDGRLVFLLPVDLADFLGIERAAATKGQKKDLRLCIPETTREPALLDEARYADFIPTHANLQLVDASLQVLSGGLGRLLVIMRRRPRDSRV</sequence>
<dbReference type="AlphaFoldDB" id="A0A813I4I1"/>
<dbReference type="InterPro" id="IPR002052">
    <property type="entry name" value="DNA_methylase_N6_adenine_CS"/>
</dbReference>
<comment type="caution">
    <text evidence="5">The sequence shown here is derived from an EMBL/GenBank/DDBJ whole genome shotgun (WGS) entry which is preliminary data.</text>
</comment>
<dbReference type="Proteomes" id="UP000626109">
    <property type="component" value="Unassembled WGS sequence"/>
</dbReference>
<dbReference type="Pfam" id="PF25904">
    <property type="entry name" value="Tmrp11_N"/>
    <property type="match status" value="1"/>
</dbReference>
<gene>
    <name evidence="5" type="ORF">PGLA2088_LOCUS3908</name>
</gene>
<dbReference type="InterPro" id="IPR059073">
    <property type="entry name" value="TRMT11_N"/>
</dbReference>
<dbReference type="PANTHER" id="PTHR13370">
    <property type="entry name" value="RNA METHYLASE-RELATED"/>
    <property type="match status" value="1"/>
</dbReference>
<evidence type="ECO:0000256" key="2">
    <source>
        <dbReference type="ARBA" id="ARBA00022679"/>
    </source>
</evidence>
<dbReference type="PIRSF" id="PIRSF017259">
    <property type="entry name" value="tRNA_mtfrase_TRM11"/>
    <property type="match status" value="1"/>
</dbReference>
<keyword evidence="1" id="KW-0489">Methyltransferase</keyword>
<evidence type="ECO:0000259" key="4">
    <source>
        <dbReference type="Pfam" id="PF25904"/>
    </source>
</evidence>
<feature type="compositionally biased region" description="Low complexity" evidence="3">
    <location>
        <begin position="369"/>
        <end position="382"/>
    </location>
</feature>
<dbReference type="GO" id="GO:0008168">
    <property type="term" value="F:methyltransferase activity"/>
    <property type="evidence" value="ECO:0007669"/>
    <property type="project" value="UniProtKB-KW"/>
</dbReference>
<dbReference type="InterPro" id="IPR029063">
    <property type="entry name" value="SAM-dependent_MTases_sf"/>
</dbReference>
<organism evidence="5 6">
    <name type="scientific">Polarella glacialis</name>
    <name type="common">Dinoflagellate</name>
    <dbReference type="NCBI Taxonomy" id="89957"/>
    <lineage>
        <taxon>Eukaryota</taxon>
        <taxon>Sar</taxon>
        <taxon>Alveolata</taxon>
        <taxon>Dinophyceae</taxon>
        <taxon>Suessiales</taxon>
        <taxon>Suessiaceae</taxon>
        <taxon>Polarella</taxon>
    </lineage>
</organism>
<keyword evidence="2" id="KW-0808">Transferase</keyword>
<dbReference type="PROSITE" id="PS00092">
    <property type="entry name" value="N6_MTASE"/>
    <property type="match status" value="1"/>
</dbReference>
<evidence type="ECO:0000256" key="1">
    <source>
        <dbReference type="ARBA" id="ARBA00022603"/>
    </source>
</evidence>
<dbReference type="GO" id="GO:0005737">
    <property type="term" value="C:cytoplasm"/>
    <property type="evidence" value="ECO:0007669"/>
    <property type="project" value="TreeGrafter"/>
</dbReference>
<accession>A0A813I4I1</accession>
<dbReference type="SUPFAM" id="SSF53335">
    <property type="entry name" value="S-adenosyl-L-methionine-dependent methyltransferases"/>
    <property type="match status" value="1"/>
</dbReference>
<dbReference type="PRINTS" id="PR00507">
    <property type="entry name" value="N12N6MTFRASE"/>
</dbReference>
<dbReference type="GO" id="GO:0003676">
    <property type="term" value="F:nucleic acid binding"/>
    <property type="evidence" value="ECO:0007669"/>
    <property type="project" value="InterPro"/>
</dbReference>
<reference evidence="5" key="1">
    <citation type="submission" date="2021-02" db="EMBL/GenBank/DDBJ databases">
        <authorList>
            <person name="Dougan E. K."/>
            <person name="Rhodes N."/>
            <person name="Thang M."/>
            <person name="Chan C."/>
        </authorList>
    </citation>
    <scope>NUCLEOTIDE SEQUENCE</scope>
</reference>
<dbReference type="PANTHER" id="PTHR13370:SF3">
    <property type="entry name" value="TRNA (GUANINE(10)-N2)-METHYLTRANSFERASE HOMOLOG"/>
    <property type="match status" value="1"/>
</dbReference>
<evidence type="ECO:0000256" key="3">
    <source>
        <dbReference type="SAM" id="MobiDB-lite"/>
    </source>
</evidence>
<dbReference type="GO" id="GO:0032259">
    <property type="term" value="P:methylation"/>
    <property type="evidence" value="ECO:0007669"/>
    <property type="project" value="UniProtKB-KW"/>
</dbReference>
<proteinExistence type="predicted"/>
<name>A0A813I4I1_POLGL</name>
<dbReference type="Gene3D" id="3.40.50.150">
    <property type="entry name" value="Vaccinia Virus protein VP39"/>
    <property type="match status" value="1"/>
</dbReference>
<protein>
    <recommendedName>
        <fullName evidence="4">tRNA (guanine(10)-N(2))-methyltransferase TRMT11 N-terminal domain-containing protein</fullName>
    </recommendedName>
</protein>
<dbReference type="EMBL" id="CAJNNW010003499">
    <property type="protein sequence ID" value="CAE8645441.1"/>
    <property type="molecule type" value="Genomic_DNA"/>
</dbReference>
<feature type="region of interest" description="Disordered" evidence="3">
    <location>
        <begin position="369"/>
        <end position="392"/>
    </location>
</feature>